<name>A0AAD9LGV5_9STRA</name>
<dbReference type="PANTHER" id="PTHR14296">
    <property type="entry name" value="REMODELING AND SPACING FACTOR 1"/>
    <property type="match status" value="1"/>
</dbReference>
<feature type="region of interest" description="Disordered" evidence="3">
    <location>
        <begin position="208"/>
        <end position="321"/>
    </location>
</feature>
<dbReference type="EMBL" id="JASMQC010000024">
    <property type="protein sequence ID" value="KAK1935002.1"/>
    <property type="molecule type" value="Genomic_DNA"/>
</dbReference>
<evidence type="ECO:0000256" key="1">
    <source>
        <dbReference type="ARBA" id="ARBA00004123"/>
    </source>
</evidence>
<comment type="caution">
    <text evidence="5">The sequence shown here is derived from an EMBL/GenBank/DDBJ whole genome shotgun (WGS) entry which is preliminary data.</text>
</comment>
<evidence type="ECO:0000259" key="4">
    <source>
        <dbReference type="Pfam" id="PF15612"/>
    </source>
</evidence>
<feature type="compositionally biased region" description="Acidic residues" evidence="3">
    <location>
        <begin position="211"/>
        <end position="254"/>
    </location>
</feature>
<feature type="compositionally biased region" description="Low complexity" evidence="3">
    <location>
        <begin position="302"/>
        <end position="314"/>
    </location>
</feature>
<evidence type="ECO:0000313" key="6">
    <source>
        <dbReference type="Proteomes" id="UP001259832"/>
    </source>
</evidence>
<dbReference type="GO" id="GO:0006355">
    <property type="term" value="P:regulation of DNA-templated transcription"/>
    <property type="evidence" value="ECO:0007669"/>
    <property type="project" value="InterPro"/>
</dbReference>
<dbReference type="PANTHER" id="PTHR14296:SF3">
    <property type="entry name" value="DIKAR, ISOFORM F"/>
    <property type="match status" value="1"/>
</dbReference>
<feature type="compositionally biased region" description="Basic and acidic residues" evidence="3">
    <location>
        <begin position="287"/>
        <end position="296"/>
    </location>
</feature>
<protein>
    <submittedName>
        <fullName evidence="5">Remodeling and spacing factor 1</fullName>
    </submittedName>
</protein>
<accession>A0AAD9LGV5</accession>
<dbReference type="Proteomes" id="UP001259832">
    <property type="component" value="Unassembled WGS sequence"/>
</dbReference>
<dbReference type="InterPro" id="IPR028942">
    <property type="entry name" value="WHIM1_dom"/>
</dbReference>
<sequence>MNKKYPWFVHLLRFLRDAEYPPAISESTKFPANSAEAEKRGEFYFDLPVAERVAILKFLCEIQFDRNYSLVEQIDGEEAESMRNEPVGVDALGRSYYILEDAATVPNGAVWVCRCTKVGGADWETVCNDLESVELLVEQLSLSVDSADLKLWQTLSRRTLKKLTRQQERRRRNERWKHELAVSGVDSFGNFEGGIGRRSLRNRRQVNYATIDEEEEEEDIVADSDKSDDDEEEFEALSDNGADSETDGDIDEEDKQPQRSTRNSGALAKKRKGEHCSTRSSKRIRRSPHEVDDSSLRRSTRTRTAVTITSSSDSDGNDSDE</sequence>
<keyword evidence="6" id="KW-1185">Reference proteome</keyword>
<evidence type="ECO:0000256" key="3">
    <source>
        <dbReference type="SAM" id="MobiDB-lite"/>
    </source>
</evidence>
<gene>
    <name evidence="5" type="ORF">P3T76_010768</name>
</gene>
<reference evidence="5" key="1">
    <citation type="submission" date="2023-08" db="EMBL/GenBank/DDBJ databases">
        <title>Reference Genome Resource for the Citrus Pathogen Phytophthora citrophthora.</title>
        <authorList>
            <person name="Moller H."/>
            <person name="Coetzee B."/>
            <person name="Rose L.J."/>
            <person name="Van Niekerk J.M."/>
        </authorList>
    </citation>
    <scope>NUCLEOTIDE SEQUENCE</scope>
    <source>
        <strain evidence="5">STE-U-9442</strain>
    </source>
</reference>
<dbReference type="Pfam" id="PF15612">
    <property type="entry name" value="WHIM1"/>
    <property type="match status" value="1"/>
</dbReference>
<comment type="subcellular location">
    <subcellularLocation>
        <location evidence="1">Nucleus</location>
    </subcellularLocation>
</comment>
<organism evidence="5 6">
    <name type="scientific">Phytophthora citrophthora</name>
    <dbReference type="NCBI Taxonomy" id="4793"/>
    <lineage>
        <taxon>Eukaryota</taxon>
        <taxon>Sar</taxon>
        <taxon>Stramenopiles</taxon>
        <taxon>Oomycota</taxon>
        <taxon>Peronosporomycetes</taxon>
        <taxon>Peronosporales</taxon>
        <taxon>Peronosporaceae</taxon>
        <taxon>Phytophthora</taxon>
    </lineage>
</organism>
<evidence type="ECO:0000256" key="2">
    <source>
        <dbReference type="ARBA" id="ARBA00023242"/>
    </source>
</evidence>
<dbReference type="AlphaFoldDB" id="A0AAD9LGV5"/>
<dbReference type="InterPro" id="IPR028938">
    <property type="entry name" value="Rsf1-like"/>
</dbReference>
<evidence type="ECO:0000313" key="5">
    <source>
        <dbReference type="EMBL" id="KAK1935002.1"/>
    </source>
</evidence>
<keyword evidence="2" id="KW-0539">Nucleus</keyword>
<feature type="domain" description="WHIM1" evidence="4">
    <location>
        <begin position="38"/>
        <end position="64"/>
    </location>
</feature>
<dbReference type="GO" id="GO:0031213">
    <property type="term" value="C:RSF complex"/>
    <property type="evidence" value="ECO:0007669"/>
    <property type="project" value="InterPro"/>
</dbReference>
<proteinExistence type="predicted"/>